<dbReference type="CDD" id="cd00590">
    <property type="entry name" value="RRM_SF"/>
    <property type="match status" value="1"/>
</dbReference>
<dbReference type="SMART" id="SM00360">
    <property type="entry name" value="RRM"/>
    <property type="match status" value="2"/>
</dbReference>
<keyword evidence="1 2" id="KW-0694">RNA-binding</keyword>
<dbReference type="GO" id="GO:0005634">
    <property type="term" value="C:nucleus"/>
    <property type="evidence" value="ECO:0007669"/>
    <property type="project" value="TreeGrafter"/>
</dbReference>
<name>A0AAV9ICG2_9RHOD</name>
<evidence type="ECO:0000256" key="1">
    <source>
        <dbReference type="ARBA" id="ARBA00022884"/>
    </source>
</evidence>
<dbReference type="EMBL" id="JANCYU010000028">
    <property type="protein sequence ID" value="KAK4525145.1"/>
    <property type="molecule type" value="Genomic_DNA"/>
</dbReference>
<feature type="compositionally biased region" description="Polar residues" evidence="3">
    <location>
        <begin position="88"/>
        <end position="101"/>
    </location>
</feature>
<dbReference type="InterPro" id="IPR050374">
    <property type="entry name" value="RRT5_SRSF_SR"/>
</dbReference>
<proteinExistence type="predicted"/>
<accession>A0AAV9ICG2</accession>
<dbReference type="PANTHER" id="PTHR23003:SF3">
    <property type="entry name" value="FI21236P1-RELATED"/>
    <property type="match status" value="1"/>
</dbReference>
<dbReference type="InterPro" id="IPR012677">
    <property type="entry name" value="Nucleotide-bd_a/b_plait_sf"/>
</dbReference>
<dbReference type="InterPro" id="IPR035979">
    <property type="entry name" value="RBD_domain_sf"/>
</dbReference>
<evidence type="ECO:0000256" key="2">
    <source>
        <dbReference type="PROSITE-ProRule" id="PRU00176"/>
    </source>
</evidence>
<dbReference type="PANTHER" id="PTHR23003">
    <property type="entry name" value="RNA RECOGNITION MOTIF RRM DOMAIN CONTAINING PROTEIN"/>
    <property type="match status" value="1"/>
</dbReference>
<keyword evidence="6" id="KW-1185">Reference proteome</keyword>
<sequence>MHKYYFLLVPSSSSSQRSHADLFGIIFSSSFAVHCGVAKVATSKFLSLSSRIAAALFKRHYYYNGLRRISTVPGEGSGSDGVSGEAPPQTTETLSEANEQGSSSASALDSSKNRRVFIGNLAYRTTVDALQEHLSSVGNISTCQILTNNLGRSVGGAIVEFDSEEAAKKAIETLNDTELDGRRIIIREDREDFSLHDPRRKMKQGDPKQLQNKRIVVWNLPSHVRWQELKDLFKESGNILWTEVKNVRTKDGGETVMGTVLFESEEDARRAVERMRGRNFLGRIIDCRFDSLR</sequence>
<dbReference type="SUPFAM" id="SSF54928">
    <property type="entry name" value="RNA-binding domain, RBD"/>
    <property type="match status" value="1"/>
</dbReference>
<reference evidence="5 6" key="1">
    <citation type="submission" date="2022-07" db="EMBL/GenBank/DDBJ databases">
        <title>Genome-wide signatures of adaptation to extreme environments.</title>
        <authorList>
            <person name="Cho C.H."/>
            <person name="Yoon H.S."/>
        </authorList>
    </citation>
    <scope>NUCLEOTIDE SEQUENCE [LARGE SCALE GENOMIC DNA]</scope>
    <source>
        <strain evidence="5 6">108.79 E11</strain>
    </source>
</reference>
<dbReference type="GO" id="GO:0003729">
    <property type="term" value="F:mRNA binding"/>
    <property type="evidence" value="ECO:0007669"/>
    <property type="project" value="TreeGrafter"/>
</dbReference>
<evidence type="ECO:0000313" key="5">
    <source>
        <dbReference type="EMBL" id="KAK4525145.1"/>
    </source>
</evidence>
<dbReference type="GO" id="GO:0005737">
    <property type="term" value="C:cytoplasm"/>
    <property type="evidence" value="ECO:0007669"/>
    <property type="project" value="TreeGrafter"/>
</dbReference>
<evidence type="ECO:0000259" key="4">
    <source>
        <dbReference type="PROSITE" id="PS50102"/>
    </source>
</evidence>
<feature type="domain" description="RRM" evidence="4">
    <location>
        <begin position="213"/>
        <end position="292"/>
    </location>
</feature>
<evidence type="ECO:0000256" key="3">
    <source>
        <dbReference type="SAM" id="MobiDB-lite"/>
    </source>
</evidence>
<feature type="region of interest" description="Disordered" evidence="3">
    <location>
        <begin position="74"/>
        <end position="108"/>
    </location>
</feature>
<feature type="domain" description="RRM" evidence="4">
    <location>
        <begin position="114"/>
        <end position="191"/>
    </location>
</feature>
<dbReference type="Gene3D" id="3.30.70.330">
    <property type="match status" value="2"/>
</dbReference>
<evidence type="ECO:0000313" key="6">
    <source>
        <dbReference type="Proteomes" id="UP001300502"/>
    </source>
</evidence>
<gene>
    <name evidence="5" type="ORF">GAYE_SCF08G3051</name>
</gene>
<dbReference type="GO" id="GO:1990904">
    <property type="term" value="C:ribonucleoprotein complex"/>
    <property type="evidence" value="ECO:0007669"/>
    <property type="project" value="TreeGrafter"/>
</dbReference>
<dbReference type="Proteomes" id="UP001300502">
    <property type="component" value="Unassembled WGS sequence"/>
</dbReference>
<organism evidence="5 6">
    <name type="scientific">Galdieria yellowstonensis</name>
    <dbReference type="NCBI Taxonomy" id="3028027"/>
    <lineage>
        <taxon>Eukaryota</taxon>
        <taxon>Rhodophyta</taxon>
        <taxon>Bangiophyceae</taxon>
        <taxon>Galdieriales</taxon>
        <taxon>Galdieriaceae</taxon>
        <taxon>Galdieria</taxon>
    </lineage>
</organism>
<protein>
    <recommendedName>
        <fullName evidence="4">RRM domain-containing protein</fullName>
    </recommendedName>
</protein>
<dbReference type="AlphaFoldDB" id="A0AAV9ICG2"/>
<dbReference type="PROSITE" id="PS50102">
    <property type="entry name" value="RRM"/>
    <property type="match status" value="2"/>
</dbReference>
<dbReference type="InterPro" id="IPR000504">
    <property type="entry name" value="RRM_dom"/>
</dbReference>
<dbReference type="Pfam" id="PF00076">
    <property type="entry name" value="RRM_1"/>
    <property type="match status" value="2"/>
</dbReference>
<comment type="caution">
    <text evidence="5">The sequence shown here is derived from an EMBL/GenBank/DDBJ whole genome shotgun (WGS) entry which is preliminary data.</text>
</comment>